<evidence type="ECO:0000313" key="3">
    <source>
        <dbReference type="Proteomes" id="UP000027581"/>
    </source>
</evidence>
<organism evidence="2 3">
    <name type="scientific">Plasmodium reichenowi</name>
    <dbReference type="NCBI Taxonomy" id="5854"/>
    <lineage>
        <taxon>Eukaryota</taxon>
        <taxon>Sar</taxon>
        <taxon>Alveolata</taxon>
        <taxon>Apicomplexa</taxon>
        <taxon>Aconoidasida</taxon>
        <taxon>Haemosporida</taxon>
        <taxon>Plasmodiidae</taxon>
        <taxon>Plasmodium</taxon>
        <taxon>Plasmodium (Laverania)</taxon>
    </lineage>
</organism>
<keyword evidence="1" id="KW-0472">Membrane</keyword>
<dbReference type="VEuPathDB" id="PlasmoDB:PRG01_0600700"/>
<keyword evidence="3" id="KW-1185">Reference proteome</keyword>
<dbReference type="AlphaFoldDB" id="A0A060RP02"/>
<keyword evidence="1" id="KW-1133">Transmembrane helix</keyword>
<gene>
    <name evidence="2" type="ORF">PRCDC_0410400</name>
</gene>
<feature type="non-terminal residue" evidence="2">
    <location>
        <position position="1"/>
    </location>
</feature>
<keyword evidence="1" id="KW-0812">Transmembrane</keyword>
<protein>
    <submittedName>
        <fullName evidence="2">Rifin</fullName>
    </submittedName>
</protein>
<dbReference type="Proteomes" id="UP000027581">
    <property type="component" value="Unassembled WGS sequence"/>
</dbReference>
<reference evidence="2" key="1">
    <citation type="submission" date="2014-01" db="EMBL/GenBank/DDBJ databases">
        <authorList>
            <person name="Aslett M."/>
        </authorList>
    </citation>
    <scope>NUCLEOTIDE SEQUENCE</scope>
    <source>
        <strain evidence="2">CDC</strain>
    </source>
</reference>
<dbReference type="NCBIfam" id="TIGR01477">
    <property type="entry name" value="RIFIN"/>
    <property type="match status" value="1"/>
</dbReference>
<feature type="transmembrane region" description="Helical" evidence="1">
    <location>
        <begin position="267"/>
        <end position="288"/>
    </location>
</feature>
<evidence type="ECO:0000256" key="1">
    <source>
        <dbReference type="SAM" id="Phobius"/>
    </source>
</evidence>
<dbReference type="VEuPathDB" id="PlasmoDB:PRCDC_0410400"/>
<reference evidence="2" key="2">
    <citation type="submission" date="2014-05" db="EMBL/GenBank/DDBJ databases">
        <title>The genome sequences of chimpanzee malaria parasites reveal the path to human adaptation.</title>
        <authorList>
            <person name="Otto T.D."/>
            <person name="Rayner J.C."/>
            <person name="Boehme U."/>
            <person name="Pain A."/>
            <person name="Spottiswoode N."/>
            <person name="Sanders M."/>
            <person name="Quail M."/>
            <person name="Ollomo B."/>
            <person name="Renaud F."/>
            <person name="Thomas A.W."/>
            <person name="Prugnolle F."/>
            <person name="Conway D.J."/>
            <person name="Newbold C."/>
            <person name="Berriman M."/>
        </authorList>
    </citation>
    <scope>NUCLEOTIDE SEQUENCE [LARGE SCALE GENOMIC DNA]</scope>
    <source>
        <strain evidence="2">CDC</strain>
    </source>
</reference>
<evidence type="ECO:0000313" key="2">
    <source>
        <dbReference type="EMBL" id="CDO62774.1"/>
    </source>
</evidence>
<name>A0A060RP02_PLARE</name>
<sequence length="308" mass="34290">VNTHTKKHPSQNVIHKLLGYYASVNYMHLSFMIMTHKKTVMKNFSKQTQQRYHDYDELMKTTLQKCKDRCYKEIQKIILKDKLEKELMDKFATLHPDIQSDAIPICICEKSVADKVEKNCLKYGRILGMAVPEFGSIGGTLVYAAAVKSSVELGIKTGIETTISDLEGLSGLRTLIGSTKIKNFVTSTTYGNKTSIVEFVMNIYNNSCAQNPSSKVLFCNGASRIGVEGLAARAESIAEGAHSIGADAASEKFAEMTSASVIFSDPLVISAIVVVTIAAILLIIYLILRYRRKKKMKKKLQYIKLLEE</sequence>
<dbReference type="EMBL" id="HG810765">
    <property type="protein sequence ID" value="CDO62774.1"/>
    <property type="molecule type" value="Genomic_DNA"/>
</dbReference>
<dbReference type="InterPro" id="IPR006373">
    <property type="entry name" value="VSA_Rifin"/>
</dbReference>
<accession>A0A060RP02</accession>
<proteinExistence type="predicted"/>
<dbReference type="Pfam" id="PF02009">
    <property type="entry name" value="RIFIN"/>
    <property type="match status" value="1"/>
</dbReference>